<evidence type="ECO:0000313" key="5">
    <source>
        <dbReference type="Proteomes" id="UP000198828"/>
    </source>
</evidence>
<dbReference type="InterPro" id="IPR003439">
    <property type="entry name" value="ABC_transporter-like_ATP-bd"/>
</dbReference>
<organism evidence="4 5">
    <name type="scientific">Tepidimicrobium xylanilyticum</name>
    <dbReference type="NCBI Taxonomy" id="1123352"/>
    <lineage>
        <taxon>Bacteria</taxon>
        <taxon>Bacillati</taxon>
        <taxon>Bacillota</taxon>
        <taxon>Tissierellia</taxon>
        <taxon>Tissierellales</taxon>
        <taxon>Tepidimicrobiaceae</taxon>
        <taxon>Tepidimicrobium</taxon>
    </lineage>
</organism>
<sequence>MEHVLKVENLSKNFNDVKALNKINFDLKKGEIHGIIGANGSGKSTFVNILFGSKHIRETGGYEGDIFIDNKRVEIKNTYDAMKLGIGMVHQELVLLGELDISSNIKINRENIIEKTKIFGDFALVDRTKNEADAKKTLLKLGVDINPRIKVKAISTNLKQFVEIAREIDNDKLKILILDEPTSSLNVEETKVLLSNLKGIAKAGISIIFISHRLEEVVNICHRVTIFKDGKIVNQYDKDDYDINKMTMDMIGKEIVQVSKKRKNNARENILSFNNVEVSYGYGHYENISLDIKKGEILGITGLAGHGQEIFGYGLMGLYDMKGDVVFKGEKIVPGDIETLIQKGIYLLPDERKELGLLLDRSVWENLVFESYDEQNRFLKYPVLGKLSPLNYKVIRGYSNNMVEKLNIKVRDIDQKVMDLSGGNQQKVCIGRAITIDPEILFVGEPTRGIDLYSKEIILDMLLELNEERNTTIIIFSGEISELKRVCDRIAVMYRNRVFKIFDGDFESEEFSLALSGRSLEGV</sequence>
<dbReference type="GO" id="GO:0016887">
    <property type="term" value="F:ATP hydrolysis activity"/>
    <property type="evidence" value="ECO:0007669"/>
    <property type="project" value="InterPro"/>
</dbReference>
<dbReference type="GO" id="GO:0005524">
    <property type="term" value="F:ATP binding"/>
    <property type="evidence" value="ECO:0007669"/>
    <property type="project" value="UniProtKB-KW"/>
</dbReference>
<dbReference type="EMBL" id="FNNG01000001">
    <property type="protein sequence ID" value="SDW02133.1"/>
    <property type="molecule type" value="Genomic_DNA"/>
</dbReference>
<dbReference type="InterPro" id="IPR050107">
    <property type="entry name" value="ABC_carbohydrate_import_ATPase"/>
</dbReference>
<dbReference type="PANTHER" id="PTHR43790:SF4">
    <property type="entry name" value="GUANOSINE IMPORT ATP-BINDING PROTEIN NUPO"/>
    <property type="match status" value="1"/>
</dbReference>
<keyword evidence="4" id="KW-0762">Sugar transport</keyword>
<feature type="domain" description="ABC transporter" evidence="3">
    <location>
        <begin position="5"/>
        <end position="520"/>
    </location>
</feature>
<evidence type="ECO:0000256" key="1">
    <source>
        <dbReference type="ARBA" id="ARBA00022741"/>
    </source>
</evidence>
<dbReference type="CDD" id="cd03216">
    <property type="entry name" value="ABC_Carb_Monos_I"/>
    <property type="match status" value="1"/>
</dbReference>
<dbReference type="AlphaFoldDB" id="A0A1H2Q4S9"/>
<dbReference type="PROSITE" id="PS50893">
    <property type="entry name" value="ABC_TRANSPORTER_2"/>
    <property type="match status" value="1"/>
</dbReference>
<dbReference type="PANTHER" id="PTHR43790">
    <property type="entry name" value="CARBOHYDRATE TRANSPORT ATP-BINDING PROTEIN MG119-RELATED"/>
    <property type="match status" value="1"/>
</dbReference>
<dbReference type="InterPro" id="IPR003593">
    <property type="entry name" value="AAA+_ATPase"/>
</dbReference>
<protein>
    <submittedName>
        <fullName evidence="4">Simple sugar transport system ATP-binding protein</fullName>
    </submittedName>
</protein>
<keyword evidence="1" id="KW-0547">Nucleotide-binding</keyword>
<reference evidence="4 5" key="1">
    <citation type="submission" date="2016-10" db="EMBL/GenBank/DDBJ databases">
        <authorList>
            <person name="de Groot N.N."/>
        </authorList>
    </citation>
    <scope>NUCLEOTIDE SEQUENCE [LARGE SCALE GENOMIC DNA]</scope>
    <source>
        <strain evidence="4 5">DSM 23310</strain>
    </source>
</reference>
<dbReference type="PROSITE" id="PS00211">
    <property type="entry name" value="ABC_TRANSPORTER_1"/>
    <property type="match status" value="1"/>
</dbReference>
<evidence type="ECO:0000256" key="2">
    <source>
        <dbReference type="ARBA" id="ARBA00022840"/>
    </source>
</evidence>
<name>A0A1H2Q4S9_9FIRM</name>
<dbReference type="Pfam" id="PF00005">
    <property type="entry name" value="ABC_tran"/>
    <property type="match status" value="2"/>
</dbReference>
<keyword evidence="2 4" id="KW-0067">ATP-binding</keyword>
<dbReference type="OrthoDB" id="9771863at2"/>
<dbReference type="InterPro" id="IPR027417">
    <property type="entry name" value="P-loop_NTPase"/>
</dbReference>
<accession>A0A1H2Q4S9</accession>
<keyword evidence="4" id="KW-0813">Transport</keyword>
<dbReference type="SMART" id="SM00382">
    <property type="entry name" value="AAA"/>
    <property type="match status" value="2"/>
</dbReference>
<proteinExistence type="predicted"/>
<evidence type="ECO:0000313" key="4">
    <source>
        <dbReference type="EMBL" id="SDW02133.1"/>
    </source>
</evidence>
<dbReference type="CDD" id="cd03215">
    <property type="entry name" value="ABC_Carb_Monos_II"/>
    <property type="match status" value="1"/>
</dbReference>
<dbReference type="Gene3D" id="3.40.50.300">
    <property type="entry name" value="P-loop containing nucleotide triphosphate hydrolases"/>
    <property type="match status" value="2"/>
</dbReference>
<dbReference type="SUPFAM" id="SSF52540">
    <property type="entry name" value="P-loop containing nucleoside triphosphate hydrolases"/>
    <property type="match status" value="2"/>
</dbReference>
<dbReference type="InterPro" id="IPR017871">
    <property type="entry name" value="ABC_transporter-like_CS"/>
</dbReference>
<gene>
    <name evidence="4" type="ORF">SAMN05660923_00055</name>
</gene>
<keyword evidence="5" id="KW-1185">Reference proteome</keyword>
<evidence type="ECO:0000259" key="3">
    <source>
        <dbReference type="PROSITE" id="PS50893"/>
    </source>
</evidence>
<dbReference type="Proteomes" id="UP000198828">
    <property type="component" value="Unassembled WGS sequence"/>
</dbReference>